<sequence>MRITYINRLTHVVEMQNAKTSIMRKQMEDAAEVLQARKVRRRSKRVQLQRKFWFSTEVRRKF</sequence>
<accession>A0A1E3PUI9</accession>
<name>A0A1E3PUI9_LIPST</name>
<evidence type="ECO:0000313" key="2">
    <source>
        <dbReference type="Proteomes" id="UP000094385"/>
    </source>
</evidence>
<gene>
    <name evidence="1" type="ORF">LIPSTDRAFT_76475</name>
</gene>
<dbReference type="AlphaFoldDB" id="A0A1E3PUI9"/>
<reference evidence="1 2" key="1">
    <citation type="journal article" date="2016" name="Proc. Natl. Acad. Sci. U.S.A.">
        <title>Comparative genomics of biotechnologically important yeasts.</title>
        <authorList>
            <person name="Riley R."/>
            <person name="Haridas S."/>
            <person name="Wolfe K.H."/>
            <person name="Lopes M.R."/>
            <person name="Hittinger C.T."/>
            <person name="Goeker M."/>
            <person name="Salamov A.A."/>
            <person name="Wisecaver J.H."/>
            <person name="Long T.M."/>
            <person name="Calvey C.H."/>
            <person name="Aerts A.L."/>
            <person name="Barry K.W."/>
            <person name="Choi C."/>
            <person name="Clum A."/>
            <person name="Coughlan A.Y."/>
            <person name="Deshpande S."/>
            <person name="Douglass A.P."/>
            <person name="Hanson S.J."/>
            <person name="Klenk H.-P."/>
            <person name="LaButti K.M."/>
            <person name="Lapidus A."/>
            <person name="Lindquist E.A."/>
            <person name="Lipzen A.M."/>
            <person name="Meier-Kolthoff J.P."/>
            <person name="Ohm R.A."/>
            <person name="Otillar R.P."/>
            <person name="Pangilinan J.L."/>
            <person name="Peng Y."/>
            <person name="Rokas A."/>
            <person name="Rosa C.A."/>
            <person name="Scheuner C."/>
            <person name="Sibirny A.A."/>
            <person name="Slot J.C."/>
            <person name="Stielow J.B."/>
            <person name="Sun H."/>
            <person name="Kurtzman C.P."/>
            <person name="Blackwell M."/>
            <person name="Grigoriev I.V."/>
            <person name="Jeffries T.W."/>
        </authorList>
    </citation>
    <scope>NUCLEOTIDE SEQUENCE [LARGE SCALE GENOMIC DNA]</scope>
    <source>
        <strain evidence="1 2">NRRL Y-11557</strain>
    </source>
</reference>
<dbReference type="EMBL" id="KV454306">
    <property type="protein sequence ID" value="ODQ68990.1"/>
    <property type="molecule type" value="Genomic_DNA"/>
</dbReference>
<dbReference type="OrthoDB" id="10489650at2759"/>
<proteinExistence type="predicted"/>
<dbReference type="Proteomes" id="UP000094385">
    <property type="component" value="Unassembled WGS sequence"/>
</dbReference>
<evidence type="ECO:0000313" key="1">
    <source>
        <dbReference type="EMBL" id="ODQ68990.1"/>
    </source>
</evidence>
<keyword evidence="2" id="KW-1185">Reference proteome</keyword>
<protein>
    <submittedName>
        <fullName evidence="1">Uncharacterized protein</fullName>
    </submittedName>
</protein>
<organism evidence="1 2">
    <name type="scientific">Lipomyces starkeyi NRRL Y-11557</name>
    <dbReference type="NCBI Taxonomy" id="675824"/>
    <lineage>
        <taxon>Eukaryota</taxon>
        <taxon>Fungi</taxon>
        <taxon>Dikarya</taxon>
        <taxon>Ascomycota</taxon>
        <taxon>Saccharomycotina</taxon>
        <taxon>Lipomycetes</taxon>
        <taxon>Lipomycetales</taxon>
        <taxon>Lipomycetaceae</taxon>
        <taxon>Lipomyces</taxon>
    </lineage>
</organism>